<reference evidence="1" key="1">
    <citation type="submission" date="2021-06" db="EMBL/GenBank/DDBJ databases">
        <title>Parelaphostrongylus tenuis whole genome reference sequence.</title>
        <authorList>
            <person name="Garwood T.J."/>
            <person name="Larsen P.A."/>
            <person name="Fountain-Jones N.M."/>
            <person name="Garbe J.R."/>
            <person name="Macchietto M.G."/>
            <person name="Kania S.A."/>
            <person name="Gerhold R.W."/>
            <person name="Richards J.E."/>
            <person name="Wolf T.M."/>
        </authorList>
    </citation>
    <scope>NUCLEOTIDE SEQUENCE</scope>
    <source>
        <strain evidence="1">MNPRO001-30</strain>
        <tissue evidence="1">Meninges</tissue>
    </source>
</reference>
<dbReference type="EMBL" id="JAHQIW010006966">
    <property type="protein sequence ID" value="KAJ1371366.1"/>
    <property type="molecule type" value="Genomic_DNA"/>
</dbReference>
<proteinExistence type="predicted"/>
<name>A0AAD5R8I6_PARTN</name>
<sequence>MPLTISSVTPIDYSVQIRKGSDEQRETLLRNEDLDNKLFYRRSLMNYELSKLLDIEME</sequence>
<comment type="caution">
    <text evidence="1">The sequence shown here is derived from an EMBL/GenBank/DDBJ whole genome shotgun (WGS) entry which is preliminary data.</text>
</comment>
<accession>A0AAD5R8I6</accession>
<evidence type="ECO:0000313" key="2">
    <source>
        <dbReference type="Proteomes" id="UP001196413"/>
    </source>
</evidence>
<dbReference type="AlphaFoldDB" id="A0AAD5R8I6"/>
<organism evidence="1 2">
    <name type="scientific">Parelaphostrongylus tenuis</name>
    <name type="common">Meningeal worm</name>
    <dbReference type="NCBI Taxonomy" id="148309"/>
    <lineage>
        <taxon>Eukaryota</taxon>
        <taxon>Metazoa</taxon>
        <taxon>Ecdysozoa</taxon>
        <taxon>Nematoda</taxon>
        <taxon>Chromadorea</taxon>
        <taxon>Rhabditida</taxon>
        <taxon>Rhabditina</taxon>
        <taxon>Rhabditomorpha</taxon>
        <taxon>Strongyloidea</taxon>
        <taxon>Metastrongylidae</taxon>
        <taxon>Parelaphostrongylus</taxon>
    </lineage>
</organism>
<evidence type="ECO:0000313" key="1">
    <source>
        <dbReference type="EMBL" id="KAJ1371366.1"/>
    </source>
</evidence>
<dbReference type="Proteomes" id="UP001196413">
    <property type="component" value="Unassembled WGS sequence"/>
</dbReference>
<keyword evidence="2" id="KW-1185">Reference proteome</keyword>
<protein>
    <submittedName>
        <fullName evidence="1">Uncharacterized protein</fullName>
    </submittedName>
</protein>
<gene>
    <name evidence="1" type="ORF">KIN20_033309</name>
</gene>